<dbReference type="SMART" id="SM00382">
    <property type="entry name" value="AAA"/>
    <property type="match status" value="1"/>
</dbReference>
<comment type="caution">
    <text evidence="13">The sequence shown here is derived from an EMBL/GenBank/DDBJ whole genome shotgun (WGS) entry which is preliminary data.</text>
</comment>
<dbReference type="GO" id="GO:0016020">
    <property type="term" value="C:membrane"/>
    <property type="evidence" value="ECO:0007669"/>
    <property type="project" value="UniProtKB-SubCell"/>
</dbReference>
<dbReference type="Gene3D" id="2.60.200.20">
    <property type="match status" value="2"/>
</dbReference>
<evidence type="ECO:0000313" key="14">
    <source>
        <dbReference type="Proteomes" id="UP000279331"/>
    </source>
</evidence>
<evidence type="ECO:0000256" key="4">
    <source>
        <dbReference type="ARBA" id="ARBA00022692"/>
    </source>
</evidence>
<dbReference type="SUPFAM" id="SSF52540">
    <property type="entry name" value="P-loop containing nucleoside triphosphate hydrolases"/>
    <property type="match status" value="1"/>
</dbReference>
<name>A0AB38V2A7_9MYCO</name>
<evidence type="ECO:0000259" key="12">
    <source>
        <dbReference type="PROSITE" id="PS50893"/>
    </source>
</evidence>
<evidence type="ECO:0000256" key="8">
    <source>
        <dbReference type="ARBA" id="ARBA00023136"/>
    </source>
</evidence>
<dbReference type="InterPro" id="IPR003593">
    <property type="entry name" value="AAA+_ATPase"/>
</dbReference>
<keyword evidence="13" id="KW-0378">Hydrolase</keyword>
<dbReference type="Pfam" id="PF01061">
    <property type="entry name" value="ABC2_membrane"/>
    <property type="match status" value="1"/>
</dbReference>
<protein>
    <submittedName>
        <fullName evidence="13">ABC transporter ATP-binding/permease protein</fullName>
        <ecNumber evidence="13">3.6.3.-</ecNumber>
    </submittedName>
</protein>
<feature type="domain" description="FHA" evidence="11">
    <location>
        <begin position="292"/>
        <end position="341"/>
    </location>
</feature>
<feature type="transmembrane region" description="Helical" evidence="10">
    <location>
        <begin position="802"/>
        <end position="822"/>
    </location>
</feature>
<dbReference type="PROSITE" id="PS50893">
    <property type="entry name" value="ABC_TRANSPORTER_2"/>
    <property type="match status" value="1"/>
</dbReference>
<dbReference type="Pfam" id="PF00005">
    <property type="entry name" value="ABC_tran"/>
    <property type="match status" value="1"/>
</dbReference>
<accession>A0AB38V2A7</accession>
<dbReference type="SUPFAM" id="SSF49879">
    <property type="entry name" value="SMAD/FHA domain"/>
    <property type="match status" value="2"/>
</dbReference>
<dbReference type="EC" id="3.6.3.-" evidence="13"/>
<dbReference type="Gene3D" id="3.40.50.300">
    <property type="entry name" value="P-loop containing nucleotide triphosphate hydrolases"/>
    <property type="match status" value="1"/>
</dbReference>
<evidence type="ECO:0000313" key="13">
    <source>
        <dbReference type="EMBL" id="VAZ86665.1"/>
    </source>
</evidence>
<dbReference type="SMART" id="SM00240">
    <property type="entry name" value="FHA"/>
    <property type="match status" value="2"/>
</dbReference>
<reference evidence="13 14" key="1">
    <citation type="submission" date="2018-09" db="EMBL/GenBank/DDBJ databases">
        <authorList>
            <person name="Tagini F."/>
        </authorList>
    </citation>
    <scope>NUCLEOTIDE SEQUENCE [LARGE SCALE GENOMIC DNA]</scope>
    <source>
        <strain evidence="13 14">MK42</strain>
    </source>
</reference>
<dbReference type="GO" id="GO:0005524">
    <property type="term" value="F:ATP binding"/>
    <property type="evidence" value="ECO:0007669"/>
    <property type="project" value="UniProtKB-KW"/>
</dbReference>
<dbReference type="PANTHER" id="PTHR48041">
    <property type="entry name" value="ABC TRANSPORTER G FAMILY MEMBER 28"/>
    <property type="match status" value="1"/>
</dbReference>
<dbReference type="InterPro" id="IPR000253">
    <property type="entry name" value="FHA_dom"/>
</dbReference>
<dbReference type="InterPro" id="IPR017871">
    <property type="entry name" value="ABC_transporter-like_CS"/>
</dbReference>
<organism evidence="13 14">
    <name type="scientific">Mycobacterium persicum</name>
    <dbReference type="NCBI Taxonomy" id="1487726"/>
    <lineage>
        <taxon>Bacteria</taxon>
        <taxon>Bacillati</taxon>
        <taxon>Actinomycetota</taxon>
        <taxon>Actinomycetes</taxon>
        <taxon>Mycobacteriales</taxon>
        <taxon>Mycobacteriaceae</taxon>
        <taxon>Mycobacterium</taxon>
    </lineage>
</organism>
<feature type="compositionally biased region" description="Pro residues" evidence="9">
    <location>
        <begin position="159"/>
        <end position="175"/>
    </location>
</feature>
<keyword evidence="6 13" id="KW-0067">ATP-binding</keyword>
<evidence type="ECO:0000256" key="2">
    <source>
        <dbReference type="ARBA" id="ARBA00022448"/>
    </source>
</evidence>
<feature type="compositionally biased region" description="Pro residues" evidence="9">
    <location>
        <begin position="192"/>
        <end position="228"/>
    </location>
</feature>
<comment type="subcellular location">
    <subcellularLocation>
        <location evidence="1">Membrane</location>
        <topology evidence="1">Multi-pass membrane protein</topology>
    </subcellularLocation>
</comment>
<evidence type="ECO:0000259" key="11">
    <source>
        <dbReference type="PROSITE" id="PS50006"/>
    </source>
</evidence>
<keyword evidence="2" id="KW-0813">Transport</keyword>
<dbReference type="Proteomes" id="UP000279331">
    <property type="component" value="Unassembled WGS sequence"/>
</dbReference>
<dbReference type="Pfam" id="PF00498">
    <property type="entry name" value="FHA"/>
    <property type="match status" value="2"/>
</dbReference>
<keyword evidence="5" id="KW-0547">Nucleotide-binding</keyword>
<dbReference type="GO" id="GO:0140359">
    <property type="term" value="F:ABC-type transporter activity"/>
    <property type="evidence" value="ECO:0007669"/>
    <property type="project" value="InterPro"/>
</dbReference>
<dbReference type="CDD" id="cd22694">
    <property type="entry name" value="FHA_Rv1747-like_rpt1"/>
    <property type="match status" value="1"/>
</dbReference>
<dbReference type="PANTHER" id="PTHR48041:SF139">
    <property type="entry name" value="PROTEIN SCARLET"/>
    <property type="match status" value="1"/>
</dbReference>
<feature type="region of interest" description="Disordered" evidence="9">
    <location>
        <begin position="625"/>
        <end position="651"/>
    </location>
</feature>
<dbReference type="InterPro" id="IPR027417">
    <property type="entry name" value="P-loop_NTPase"/>
</dbReference>
<keyword evidence="7 10" id="KW-1133">Transmembrane helix</keyword>
<dbReference type="CDD" id="cd22737">
    <property type="entry name" value="FHA_Rv1747-like_rpt2"/>
    <property type="match status" value="1"/>
</dbReference>
<dbReference type="FunFam" id="3.40.50.300:FF:000474">
    <property type="entry name" value="Putative ABC transporter ATP-binding subunit"/>
    <property type="match status" value="1"/>
</dbReference>
<dbReference type="GO" id="GO:0016887">
    <property type="term" value="F:ATP hydrolysis activity"/>
    <property type="evidence" value="ECO:0007669"/>
    <property type="project" value="InterPro"/>
</dbReference>
<dbReference type="PROSITE" id="PS00211">
    <property type="entry name" value="ABC_TRANSPORTER_1"/>
    <property type="match status" value="1"/>
</dbReference>
<feature type="transmembrane region" description="Helical" evidence="10">
    <location>
        <begin position="755"/>
        <end position="782"/>
    </location>
</feature>
<dbReference type="InterPro" id="IPR008984">
    <property type="entry name" value="SMAD_FHA_dom_sf"/>
</dbReference>
<feature type="transmembrane region" description="Helical" evidence="10">
    <location>
        <begin position="829"/>
        <end position="850"/>
    </location>
</feature>
<keyword evidence="4 10" id="KW-0812">Transmembrane</keyword>
<dbReference type="InterPro" id="IPR050352">
    <property type="entry name" value="ABCG_transporters"/>
</dbReference>
<dbReference type="PROSITE" id="PS50006">
    <property type="entry name" value="FHA_DOMAIN"/>
    <property type="match status" value="2"/>
</dbReference>
<feature type="region of interest" description="Disordered" evidence="9">
    <location>
        <begin position="152"/>
        <end position="267"/>
    </location>
</feature>
<evidence type="ECO:0000256" key="3">
    <source>
        <dbReference type="ARBA" id="ARBA00022553"/>
    </source>
</evidence>
<dbReference type="InterPro" id="IPR013525">
    <property type="entry name" value="ABC2_TM"/>
</dbReference>
<feature type="compositionally biased region" description="Pro residues" evidence="9">
    <location>
        <begin position="634"/>
        <end position="643"/>
    </location>
</feature>
<evidence type="ECO:0000256" key="9">
    <source>
        <dbReference type="SAM" id="MobiDB-lite"/>
    </source>
</evidence>
<keyword evidence="3" id="KW-0597">Phosphoprotein</keyword>
<evidence type="ECO:0000256" key="7">
    <source>
        <dbReference type="ARBA" id="ARBA00022989"/>
    </source>
</evidence>
<keyword evidence="8 10" id="KW-0472">Membrane</keyword>
<proteinExistence type="predicted"/>
<feature type="transmembrane region" description="Helical" evidence="10">
    <location>
        <begin position="715"/>
        <end position="734"/>
    </location>
</feature>
<gene>
    <name evidence="13" type="ORF">LAUMK42_05518</name>
</gene>
<dbReference type="InterPro" id="IPR003439">
    <property type="entry name" value="ABC_transporter-like_ATP-bd"/>
</dbReference>
<feature type="domain" description="ABC transporter" evidence="12">
    <location>
        <begin position="381"/>
        <end position="614"/>
    </location>
</feature>
<dbReference type="CDD" id="cd03213">
    <property type="entry name" value="ABCG_EPDR"/>
    <property type="match status" value="1"/>
</dbReference>
<feature type="transmembrane region" description="Helical" evidence="10">
    <location>
        <begin position="676"/>
        <end position="695"/>
    </location>
</feature>
<evidence type="ECO:0000256" key="10">
    <source>
        <dbReference type="SAM" id="Phobius"/>
    </source>
</evidence>
<sequence length="927" mass="98919">MGLVRQRILSAFSDNQAQVILRAAGFHATNTHQRLVLQLALLPLQLVPMTQTVAPPVLTVRYNGAERTFAAGHDVVIGRDLRADVRVADPLISRVHLLLRFDQGRWIAIDNGSLNGLYVNNRRVPVVDIHDGQRINIGNPDGPALDFEVGRRQQGSVGRPPPTTAMPVPPIPSGPWPAHAAPQAGAQWQPHQTPPPQAPQQPPPTTRIPAQPPSGPQHAPPSGPPPHYPTGAQPVRPQSGPQPAPQIYRPPAASPPPPVTVRPSGETGNIATSMMKILRPGKAAGELPPGSLRIGRADDNDIVIPEVLASRHHATLVPTPGGTEIRDNRSINGTFVNGVRVESALLHDGDVVTIGNIDLVFAGGALARREETLLETRTGGLDVRGVTWTIENNKTLLDNISLTARPGMLTAVIGPSGAGKSTFARLVAGYTHPTSGTVAFEGHNVHAEYASLRSRIGMVPQDDVVHGQLTVKQALMYAAELRLPPDTTKDDREQVVARVLEELEMSKHLETRVDKLSGGQRKRASVALELLTGPSLLILDEPTSGLDPALDRQVMTMLRQLADAGRVVLVVTHSLTYLDVCDQVLLLAPGGKTAFCGPPNQIGPAMGTTNWADIFSTVADDPDGAQARYLSRTGPPPPPPPAEQPAELGDPSHTSLFRQFSTIARRQIRLIVSDRGYFVFLALLPFIMGSLSMSVPGDVGFGFPNPMGNAPNEPGQILVLLNVGAVFMGTALTIRDLIGERPIFRREQAVGLSTTAYLVAKICVYTVFAVVQSAIVTIIVLIGKGGPTQGAVALGKPGLELFADVALTCVASAMLGLALSAIAKSNEQIMPLLVVAVMSQLVFSGGMIPVTGRAGLDQMSWATPARWGFAASASTVDLIKLVPGPLTPKDSHWHHTPGAWWFDMGMLAVISVAYLCFVRWKIRLPRG</sequence>
<evidence type="ECO:0000256" key="1">
    <source>
        <dbReference type="ARBA" id="ARBA00004141"/>
    </source>
</evidence>
<feature type="domain" description="FHA" evidence="11">
    <location>
        <begin position="75"/>
        <end position="124"/>
    </location>
</feature>
<evidence type="ECO:0000256" key="5">
    <source>
        <dbReference type="ARBA" id="ARBA00022741"/>
    </source>
</evidence>
<evidence type="ECO:0000256" key="6">
    <source>
        <dbReference type="ARBA" id="ARBA00022840"/>
    </source>
</evidence>
<dbReference type="EMBL" id="UPHL01000160">
    <property type="protein sequence ID" value="VAZ86665.1"/>
    <property type="molecule type" value="Genomic_DNA"/>
</dbReference>
<feature type="transmembrane region" description="Helical" evidence="10">
    <location>
        <begin position="898"/>
        <end position="917"/>
    </location>
</feature>
<dbReference type="AlphaFoldDB" id="A0AB38V2A7"/>